<dbReference type="PANTHER" id="PTHR14741">
    <property type="entry name" value="S-ADENOSYLMETHIONINE-DEPENDENT METHYLTRANSFERASE RELATED"/>
    <property type="match status" value="1"/>
</dbReference>
<name>A0A517PCX0_9PLAN</name>
<dbReference type="PANTHER" id="PTHR14741:SF32">
    <property type="entry name" value="TRIMETHYLGUANOSINE SYNTHASE"/>
    <property type="match status" value="1"/>
</dbReference>
<organism evidence="3 4">
    <name type="scientific">Alienimonas californiensis</name>
    <dbReference type="NCBI Taxonomy" id="2527989"/>
    <lineage>
        <taxon>Bacteria</taxon>
        <taxon>Pseudomonadati</taxon>
        <taxon>Planctomycetota</taxon>
        <taxon>Planctomycetia</taxon>
        <taxon>Planctomycetales</taxon>
        <taxon>Planctomycetaceae</taxon>
        <taxon>Alienimonas</taxon>
    </lineage>
</organism>
<evidence type="ECO:0000256" key="1">
    <source>
        <dbReference type="SAM" id="MobiDB-lite"/>
    </source>
</evidence>
<dbReference type="EMBL" id="CP036265">
    <property type="protein sequence ID" value="QDT17233.1"/>
    <property type="molecule type" value="Genomic_DNA"/>
</dbReference>
<dbReference type="SUPFAM" id="SSF53335">
    <property type="entry name" value="S-adenosyl-L-methionine-dependent methyltransferases"/>
    <property type="match status" value="1"/>
</dbReference>
<protein>
    <recommendedName>
        <fullName evidence="2">THUMP-like domain-containing protein</fullName>
    </recommendedName>
</protein>
<proteinExistence type="predicted"/>
<dbReference type="AlphaFoldDB" id="A0A517PCX0"/>
<dbReference type="RefSeq" id="WP_145360122.1">
    <property type="nucleotide sequence ID" value="NZ_CP036265.1"/>
</dbReference>
<evidence type="ECO:0000313" key="3">
    <source>
        <dbReference type="EMBL" id="QDT17233.1"/>
    </source>
</evidence>
<dbReference type="Pfam" id="PF09445">
    <property type="entry name" value="Methyltransf_15"/>
    <property type="match status" value="1"/>
</dbReference>
<reference evidence="3 4" key="1">
    <citation type="submission" date="2019-02" db="EMBL/GenBank/DDBJ databases">
        <title>Deep-cultivation of Planctomycetes and their phenomic and genomic characterization uncovers novel biology.</title>
        <authorList>
            <person name="Wiegand S."/>
            <person name="Jogler M."/>
            <person name="Boedeker C."/>
            <person name="Pinto D."/>
            <person name="Vollmers J."/>
            <person name="Rivas-Marin E."/>
            <person name="Kohn T."/>
            <person name="Peeters S.H."/>
            <person name="Heuer A."/>
            <person name="Rast P."/>
            <person name="Oberbeckmann S."/>
            <person name="Bunk B."/>
            <person name="Jeske O."/>
            <person name="Meyerdierks A."/>
            <person name="Storesund J.E."/>
            <person name="Kallscheuer N."/>
            <person name="Luecker S."/>
            <person name="Lage O.M."/>
            <person name="Pohl T."/>
            <person name="Merkel B.J."/>
            <person name="Hornburger P."/>
            <person name="Mueller R.-W."/>
            <person name="Bruemmer F."/>
            <person name="Labrenz M."/>
            <person name="Spormann A.M."/>
            <person name="Op den Camp H."/>
            <person name="Overmann J."/>
            <person name="Amann R."/>
            <person name="Jetten M.S.M."/>
            <person name="Mascher T."/>
            <person name="Medema M.H."/>
            <person name="Devos D.P."/>
            <person name="Kaster A.-K."/>
            <person name="Ovreas L."/>
            <person name="Rohde M."/>
            <person name="Galperin M.Y."/>
            <person name="Jogler C."/>
        </authorList>
    </citation>
    <scope>NUCLEOTIDE SEQUENCE [LARGE SCALE GENOMIC DNA]</scope>
    <source>
        <strain evidence="3 4">CA12</strain>
    </source>
</reference>
<dbReference type="InterPro" id="IPR029063">
    <property type="entry name" value="SAM-dependent_MTases_sf"/>
</dbReference>
<dbReference type="KEGG" id="acaf:CA12_33460"/>
<feature type="compositionally biased region" description="Polar residues" evidence="1">
    <location>
        <begin position="1"/>
        <end position="10"/>
    </location>
</feature>
<dbReference type="InterPro" id="IPR019012">
    <property type="entry name" value="RNA_cap_Gua-N2-MeTrfase"/>
</dbReference>
<dbReference type="OrthoDB" id="9810570at2"/>
<keyword evidence="4" id="KW-1185">Reference proteome</keyword>
<sequence>MSPDARSTQGADAPRSPGPPLSDVRWLEYLRERPDLVAAAAERGNAPAEQAALRKEHPAEAVAAALTLAELRGRAVEKFRLGDRMWFDRVRLEQATGEAVARHKARRFAARMNAGEPGASAPGGNGSPVLDLCGGLGGDAIALAEFVPVRTVDRDPVAGWMATQNAALHGVSDRVTAETASAEEVNVSGAFVHLDPDRRPGGERGAKRREKRLEDYAPDLSFMRSLAASAAGGAIKVSPASNWGGKFPDCEIELISHGGECREATVWFGSLADPGVHRATVLLDDDTHTLAADPFAAIPTVGPIADYLYDPDPSVVRAGLVDELCERTGLQRLDDAEEYLTGPRVETPFATAFRVLAVCPNNARRYRAAIGETGAGDVEVKCRHLPTDAAAVRRKLPLTPGGPRRTLIFAKLEGKAAAVVCERA</sequence>
<dbReference type="GO" id="GO:0008168">
    <property type="term" value="F:methyltransferase activity"/>
    <property type="evidence" value="ECO:0007669"/>
    <property type="project" value="InterPro"/>
</dbReference>
<dbReference type="Pfam" id="PF18096">
    <property type="entry name" value="Thump_like"/>
    <property type="match status" value="1"/>
</dbReference>
<dbReference type="InterPro" id="IPR041497">
    <property type="entry name" value="Thump-like"/>
</dbReference>
<dbReference type="CDD" id="cd02440">
    <property type="entry name" value="AdoMet_MTases"/>
    <property type="match status" value="1"/>
</dbReference>
<dbReference type="GO" id="GO:0036261">
    <property type="term" value="P:7-methylguanosine cap hypermethylation"/>
    <property type="evidence" value="ECO:0007669"/>
    <property type="project" value="InterPro"/>
</dbReference>
<gene>
    <name evidence="3" type="ORF">CA12_33460</name>
</gene>
<evidence type="ECO:0000259" key="2">
    <source>
        <dbReference type="Pfam" id="PF18096"/>
    </source>
</evidence>
<dbReference type="Proteomes" id="UP000318741">
    <property type="component" value="Chromosome"/>
</dbReference>
<dbReference type="Gene3D" id="3.40.50.150">
    <property type="entry name" value="Vaccinia Virus protein VP39"/>
    <property type="match status" value="1"/>
</dbReference>
<evidence type="ECO:0000313" key="4">
    <source>
        <dbReference type="Proteomes" id="UP000318741"/>
    </source>
</evidence>
<feature type="domain" description="THUMP-like" evidence="2">
    <location>
        <begin position="350"/>
        <end position="423"/>
    </location>
</feature>
<feature type="region of interest" description="Disordered" evidence="1">
    <location>
        <begin position="1"/>
        <end position="23"/>
    </location>
</feature>
<accession>A0A517PCX0</accession>